<dbReference type="InterPro" id="IPR036735">
    <property type="entry name" value="NGN_dom_sf"/>
</dbReference>
<dbReference type="RefSeq" id="WP_353332282.1">
    <property type="nucleotide sequence ID" value="NZ_AP028055.1"/>
</dbReference>
<dbReference type="PANTHER" id="PTHR30265">
    <property type="entry name" value="RHO-INTERACTING TRANSCRIPTION TERMINATION FACTOR NUSG"/>
    <property type="match status" value="1"/>
</dbReference>
<dbReference type="PANTHER" id="PTHR30265:SF4">
    <property type="entry name" value="KOW MOTIF FAMILY PROTEIN, EXPRESSED"/>
    <property type="match status" value="1"/>
</dbReference>
<dbReference type="Proteomes" id="UP001496674">
    <property type="component" value="Chromosome"/>
</dbReference>
<accession>A0ABN6Z6X8</accession>
<feature type="domain" description="NusG-like N-terminal" evidence="4">
    <location>
        <begin position="10"/>
        <end position="102"/>
    </location>
</feature>
<keyword evidence="2" id="KW-0805">Transcription regulation</keyword>
<keyword evidence="1" id="KW-0889">Transcription antitermination</keyword>
<gene>
    <name evidence="5" type="ORF">BSYN_01190</name>
</gene>
<name>A0ABN6Z6X8_9BACE</name>
<sequence length="170" mass="19567">METDVKLCRNWYAVYTAPRAEKKVRERFQQNAIEHYLPVQMVTRKWHDRLKKIEQPVINGYIFVYITPDEMKKVLMTYGAIAFVRDQGHPAIIPEKQINELRRMVDWASEEVEFSATEMVPGQPVRIVRGELAGLTAELVEVKGKFKVMVRLQGLGCALTTVATSCLEKL</sequence>
<protein>
    <submittedName>
        <fullName evidence="5">Transcriptional regulator</fullName>
    </submittedName>
</protein>
<dbReference type="NCBIfam" id="NF033644">
    <property type="entry name" value="antiterm_UpxY"/>
    <property type="match status" value="1"/>
</dbReference>
<organism evidence="5 6">
    <name type="scientific">Bacteroides sedimenti</name>
    <dbReference type="NCBI Taxonomy" id="2136147"/>
    <lineage>
        <taxon>Bacteria</taxon>
        <taxon>Pseudomonadati</taxon>
        <taxon>Bacteroidota</taxon>
        <taxon>Bacteroidia</taxon>
        <taxon>Bacteroidales</taxon>
        <taxon>Bacteroidaceae</taxon>
        <taxon>Bacteroides</taxon>
    </lineage>
</organism>
<proteinExistence type="predicted"/>
<reference evidence="5 6" key="1">
    <citation type="submission" date="2023-04" db="EMBL/GenBank/DDBJ databases">
        <title>Draft genome sequence of acteroides sedimenti strain YN3PY1.</title>
        <authorList>
            <person name="Yoshida N."/>
        </authorList>
    </citation>
    <scope>NUCLEOTIDE SEQUENCE [LARGE SCALE GENOMIC DNA]</scope>
    <source>
        <strain evidence="5 6">YN3PY1</strain>
    </source>
</reference>
<dbReference type="Pfam" id="PF02357">
    <property type="entry name" value="NusG"/>
    <property type="match status" value="1"/>
</dbReference>
<evidence type="ECO:0000313" key="5">
    <source>
        <dbReference type="EMBL" id="BEG97854.1"/>
    </source>
</evidence>
<dbReference type="Gene3D" id="3.30.70.940">
    <property type="entry name" value="NusG, N-terminal domain"/>
    <property type="match status" value="1"/>
</dbReference>
<dbReference type="SUPFAM" id="SSF82679">
    <property type="entry name" value="N-utilization substance G protein NusG, N-terminal domain"/>
    <property type="match status" value="1"/>
</dbReference>
<dbReference type="InterPro" id="IPR043425">
    <property type="entry name" value="NusG-like"/>
</dbReference>
<evidence type="ECO:0000256" key="3">
    <source>
        <dbReference type="ARBA" id="ARBA00023163"/>
    </source>
</evidence>
<keyword evidence="6" id="KW-1185">Reference proteome</keyword>
<evidence type="ECO:0000313" key="6">
    <source>
        <dbReference type="Proteomes" id="UP001496674"/>
    </source>
</evidence>
<evidence type="ECO:0000256" key="1">
    <source>
        <dbReference type="ARBA" id="ARBA00022814"/>
    </source>
</evidence>
<evidence type="ECO:0000256" key="2">
    <source>
        <dbReference type="ARBA" id="ARBA00023015"/>
    </source>
</evidence>
<evidence type="ECO:0000259" key="4">
    <source>
        <dbReference type="Pfam" id="PF02357"/>
    </source>
</evidence>
<keyword evidence="3" id="KW-0804">Transcription</keyword>
<dbReference type="CDD" id="cd09895">
    <property type="entry name" value="NGN_SP_UpxY"/>
    <property type="match status" value="1"/>
</dbReference>
<dbReference type="EMBL" id="AP028055">
    <property type="protein sequence ID" value="BEG97854.1"/>
    <property type="molecule type" value="Genomic_DNA"/>
</dbReference>
<dbReference type="InterPro" id="IPR006645">
    <property type="entry name" value="NGN-like_dom"/>
</dbReference>